<reference evidence="1 2" key="1">
    <citation type="journal article" date="2019" name="Int. J. Syst. Evol. Microbiol.">
        <title>The Global Catalogue of Microorganisms (GCM) 10K type strain sequencing project: providing services to taxonomists for standard genome sequencing and annotation.</title>
        <authorList>
            <consortium name="The Broad Institute Genomics Platform"/>
            <consortium name="The Broad Institute Genome Sequencing Center for Infectious Disease"/>
            <person name="Wu L."/>
            <person name="Ma J."/>
        </authorList>
    </citation>
    <scope>NUCLEOTIDE SEQUENCE [LARGE SCALE GENOMIC DNA]</scope>
    <source>
        <strain evidence="1 2">JCM 13022</strain>
    </source>
</reference>
<protein>
    <recommendedName>
        <fullName evidence="3">Erythromycin esterase</fullName>
    </recommendedName>
</protein>
<dbReference type="Gene3D" id="3.40.1660.10">
    <property type="entry name" value="EreA-like (biosynthetic domain)"/>
    <property type="match status" value="1"/>
</dbReference>
<dbReference type="PANTHER" id="PTHR31299:SF0">
    <property type="entry name" value="ESTERASE, PUTATIVE (AFU_ORTHOLOGUE AFUA_1G05850)-RELATED"/>
    <property type="match status" value="1"/>
</dbReference>
<dbReference type="Gene3D" id="3.30.1870.10">
    <property type="entry name" value="EreA-like, domain 2"/>
    <property type="match status" value="1"/>
</dbReference>
<accession>A0ABN1VJD9</accession>
<dbReference type="Pfam" id="PF05139">
    <property type="entry name" value="Erythro_esteras"/>
    <property type="match status" value="2"/>
</dbReference>
<dbReference type="InterPro" id="IPR007815">
    <property type="entry name" value="Emycin_Estase"/>
</dbReference>
<evidence type="ECO:0008006" key="3">
    <source>
        <dbReference type="Google" id="ProtNLM"/>
    </source>
</evidence>
<sequence length="324" mass="35022">MTTDETEPGVLRAREWITGAAHPLDTTDPAALLGDLEPLRDMAGDASVVGVARGVHGAREFGRLTHRVLRFLVERLGFRSLAIEAGARTGTAVDSWLRTGRGDVASLLSDDHSWWRTAEFVEVLHWMRARNEHRPGDPVRVVGLVDVDEPDMHVLEQKLAANTLRWRERTGHRILYWSGSHSAVGHARSVAWTADRSGAGDTDRNAGSYLRERLGTGYLSAGLTFHHGTVDLDGAPVRVPAPPSDFTDAVLGSTHLDRYLLDLRAGGAVAEHLADAPAKLRLLGPHSDPTQPAGMSGGSLPEFFDVVLHTREVTPATPAHGPAS</sequence>
<dbReference type="SUPFAM" id="SSF159501">
    <property type="entry name" value="EreA/ChaN-like"/>
    <property type="match status" value="1"/>
</dbReference>
<name>A0ABN1VJD9_9PSEU</name>
<keyword evidence="2" id="KW-1185">Reference proteome</keyword>
<proteinExistence type="predicted"/>
<evidence type="ECO:0000313" key="1">
    <source>
        <dbReference type="EMBL" id="GAA1213974.1"/>
    </source>
</evidence>
<dbReference type="CDD" id="cd14728">
    <property type="entry name" value="Ere-like"/>
    <property type="match status" value="1"/>
</dbReference>
<dbReference type="InterPro" id="IPR052036">
    <property type="entry name" value="Hydrolase/PRTase-associated"/>
</dbReference>
<gene>
    <name evidence="1" type="ORF">GCM10009675_39820</name>
</gene>
<dbReference type="RefSeq" id="WP_253857913.1">
    <property type="nucleotide sequence ID" value="NZ_BAAALM010000015.1"/>
</dbReference>
<dbReference type="PANTHER" id="PTHR31299">
    <property type="entry name" value="ESTERASE, PUTATIVE (AFU_ORTHOLOGUE AFUA_1G05850)-RELATED"/>
    <property type="match status" value="1"/>
</dbReference>
<dbReference type="Proteomes" id="UP001500467">
    <property type="component" value="Unassembled WGS sequence"/>
</dbReference>
<comment type="caution">
    <text evidence="1">The sequence shown here is derived from an EMBL/GenBank/DDBJ whole genome shotgun (WGS) entry which is preliminary data.</text>
</comment>
<organism evidence="1 2">
    <name type="scientific">Prauserella alba</name>
    <dbReference type="NCBI Taxonomy" id="176898"/>
    <lineage>
        <taxon>Bacteria</taxon>
        <taxon>Bacillati</taxon>
        <taxon>Actinomycetota</taxon>
        <taxon>Actinomycetes</taxon>
        <taxon>Pseudonocardiales</taxon>
        <taxon>Pseudonocardiaceae</taxon>
        <taxon>Prauserella</taxon>
    </lineage>
</organism>
<evidence type="ECO:0000313" key="2">
    <source>
        <dbReference type="Proteomes" id="UP001500467"/>
    </source>
</evidence>
<dbReference type="EMBL" id="BAAALM010000015">
    <property type="protein sequence ID" value="GAA1213974.1"/>
    <property type="molecule type" value="Genomic_DNA"/>
</dbReference>